<keyword evidence="1" id="KW-0812">Transmembrane</keyword>
<feature type="transmembrane region" description="Helical" evidence="1">
    <location>
        <begin position="7"/>
        <end position="24"/>
    </location>
</feature>
<evidence type="ECO:0000313" key="2">
    <source>
        <dbReference type="EMBL" id="VAW49394.1"/>
    </source>
</evidence>
<keyword evidence="1" id="KW-0472">Membrane</keyword>
<name>A0A3B0X0M9_9ZZZZ</name>
<proteinExistence type="predicted"/>
<keyword evidence="1" id="KW-1133">Transmembrane helix</keyword>
<dbReference type="EMBL" id="UOFC01000281">
    <property type="protein sequence ID" value="VAW49394.1"/>
    <property type="molecule type" value="Genomic_DNA"/>
</dbReference>
<gene>
    <name evidence="2" type="ORF">MNBD_GAMMA03-2131</name>
</gene>
<sequence>MTKKVDVYLVSSTLHFFWALLLAYTHKDRESRLMFMDQYTSKPLNFYSVMCDVLAPFTSIEMFSGREMKGWKLWKHRRAQFVTIQNSLQSLRVDRVFLGNDRSVLGQFFLKEAKKKNPFCTGCYLDDGVFSYLGRAASHKKSERYIDAVLKKISYGVWYDSPSTIGASRWIDELWLMHPEQRCLLLQSKKSIQIQPNESALNLVGDLAKQVLKAENVSTQQLDALDVLITLPNPLIFSKISGYQRAIDALLLSFRQKKITVGVKYHPVTGKEDVLNVQKMGAVLFPSQVSFEMILPFLRQCLVIGDMSTTILLARFVNKNARVMMMKLGDDDYSQKMAMLCNHLNIDVATPDKIVQQVSAGEI</sequence>
<accession>A0A3B0X0M9</accession>
<protein>
    <submittedName>
        <fullName evidence="2">Uncharacterized protein</fullName>
    </submittedName>
</protein>
<evidence type="ECO:0000256" key="1">
    <source>
        <dbReference type="SAM" id="Phobius"/>
    </source>
</evidence>
<reference evidence="2" key="1">
    <citation type="submission" date="2018-06" db="EMBL/GenBank/DDBJ databases">
        <authorList>
            <person name="Zhirakovskaya E."/>
        </authorList>
    </citation>
    <scope>NUCLEOTIDE SEQUENCE</scope>
</reference>
<dbReference type="AlphaFoldDB" id="A0A3B0X0M9"/>
<organism evidence="2">
    <name type="scientific">hydrothermal vent metagenome</name>
    <dbReference type="NCBI Taxonomy" id="652676"/>
    <lineage>
        <taxon>unclassified sequences</taxon>
        <taxon>metagenomes</taxon>
        <taxon>ecological metagenomes</taxon>
    </lineage>
</organism>